<dbReference type="STRING" id="1477437.SAMN05444682_108293"/>
<name>A0A1I3Q891_9SPHI</name>
<dbReference type="AlphaFoldDB" id="A0A1I3Q891"/>
<dbReference type="InterPro" id="IPR025351">
    <property type="entry name" value="Pvc16_N"/>
</dbReference>
<protein>
    <recommendedName>
        <fullName evidence="1">Pvc16 N-terminal domain-containing protein</fullName>
    </recommendedName>
</protein>
<proteinExistence type="predicted"/>
<evidence type="ECO:0000313" key="2">
    <source>
        <dbReference type="EMBL" id="SFJ29792.1"/>
    </source>
</evidence>
<dbReference type="EMBL" id="FOQO01000008">
    <property type="protein sequence ID" value="SFJ29792.1"/>
    <property type="molecule type" value="Genomic_DNA"/>
</dbReference>
<evidence type="ECO:0000259" key="1">
    <source>
        <dbReference type="Pfam" id="PF14065"/>
    </source>
</evidence>
<accession>A0A1I3Q891</accession>
<dbReference type="Pfam" id="PF14065">
    <property type="entry name" value="Pvc16_N"/>
    <property type="match status" value="1"/>
</dbReference>
<reference evidence="2 3" key="1">
    <citation type="submission" date="2016-10" db="EMBL/GenBank/DDBJ databases">
        <authorList>
            <person name="de Groot N.N."/>
        </authorList>
    </citation>
    <scope>NUCLEOTIDE SEQUENCE [LARGE SCALE GENOMIC DNA]</scope>
    <source>
        <strain evidence="2 3">RK1</strain>
    </source>
</reference>
<sequence length="192" mass="21936">MLPKIANTKMLYPAIENVHRILNNTIDPAVAIANVAEFTGGSEEQHDADILISLVNIEEVRLAREQRYVVKIDDELYPKNPAVHLDLWLLFTAYGAGYENNIRNLQEVIAFFQKQPVFRASEIAELADDGIERLTLELVTLAFEQLQQLWSMLGGKYQPSVLYKMRMLTIDSRQEQPVAPIVEVETILKRKN</sequence>
<organism evidence="2 3">
    <name type="scientific">Parapedobacter indicus</name>
    <dbReference type="NCBI Taxonomy" id="1477437"/>
    <lineage>
        <taxon>Bacteria</taxon>
        <taxon>Pseudomonadati</taxon>
        <taxon>Bacteroidota</taxon>
        <taxon>Sphingobacteriia</taxon>
        <taxon>Sphingobacteriales</taxon>
        <taxon>Sphingobacteriaceae</taxon>
        <taxon>Parapedobacter</taxon>
    </lineage>
</organism>
<feature type="domain" description="Pvc16 N-terminal" evidence="1">
    <location>
        <begin position="18"/>
        <end position="182"/>
    </location>
</feature>
<gene>
    <name evidence="2" type="ORF">SAMN05444682_108293</name>
</gene>
<dbReference type="Proteomes" id="UP000198670">
    <property type="component" value="Unassembled WGS sequence"/>
</dbReference>
<dbReference type="OrthoDB" id="7560784at2"/>
<evidence type="ECO:0000313" key="3">
    <source>
        <dbReference type="Proteomes" id="UP000198670"/>
    </source>
</evidence>
<keyword evidence="3" id="KW-1185">Reference proteome</keyword>